<evidence type="ECO:0000259" key="12">
    <source>
        <dbReference type="Pfam" id="PF23192"/>
    </source>
</evidence>
<evidence type="ECO:0000256" key="5">
    <source>
        <dbReference type="ARBA" id="ARBA00022989"/>
    </source>
</evidence>
<name>A0A183IDM2_9BILA</name>
<dbReference type="PANTHER" id="PTHR23303">
    <property type="entry name" value="CARBOXYPEPTIDASE REGULATORY REGION-CONTAINING"/>
    <property type="match status" value="1"/>
</dbReference>
<dbReference type="SUPFAM" id="SSF49452">
    <property type="entry name" value="Starch-binding domain-like"/>
    <property type="match status" value="1"/>
</dbReference>
<evidence type="ECO:0000259" key="9">
    <source>
        <dbReference type="Pfam" id="PF22902"/>
    </source>
</evidence>
<evidence type="ECO:0000256" key="4">
    <source>
        <dbReference type="ARBA" id="ARBA00022824"/>
    </source>
</evidence>
<reference evidence="14 15" key="2">
    <citation type="submission" date="2018-11" db="EMBL/GenBank/DDBJ databases">
        <authorList>
            <consortium name="Pathogen Informatics"/>
        </authorList>
    </citation>
    <scope>NUCLEOTIDE SEQUENCE [LARGE SCALE GENOMIC DNA]</scope>
</reference>
<evidence type="ECO:0000313" key="14">
    <source>
        <dbReference type="EMBL" id="VDO95263.1"/>
    </source>
</evidence>
<dbReference type="Pfam" id="PF23194">
    <property type="entry name" value="NOMO_5th"/>
    <property type="match status" value="1"/>
</dbReference>
<evidence type="ECO:0000256" key="3">
    <source>
        <dbReference type="ARBA" id="ARBA00022729"/>
    </source>
</evidence>
<dbReference type="InterPro" id="IPR055074">
    <property type="entry name" value="NOMO1-3_2nd"/>
</dbReference>
<dbReference type="InterPro" id="IPR055075">
    <property type="entry name" value="NOMO-like_N"/>
</dbReference>
<evidence type="ECO:0000259" key="11">
    <source>
        <dbReference type="Pfam" id="PF23141"/>
    </source>
</evidence>
<reference evidence="16" key="1">
    <citation type="submission" date="2016-06" db="UniProtKB">
        <authorList>
            <consortium name="WormBaseParasite"/>
        </authorList>
    </citation>
    <scope>IDENTIFICATION</scope>
</reference>
<keyword evidence="3" id="KW-0732">Signal</keyword>
<dbReference type="InterPro" id="IPR013784">
    <property type="entry name" value="Carb-bd-like_fold"/>
</dbReference>
<evidence type="ECO:0000259" key="8">
    <source>
        <dbReference type="Pfam" id="PF22898"/>
    </source>
</evidence>
<dbReference type="WBParaSite" id="SBAD_0000180401-mRNA-1">
    <property type="protein sequence ID" value="SBAD_0000180401-mRNA-1"/>
    <property type="gene ID" value="SBAD_0000180401"/>
</dbReference>
<dbReference type="AlphaFoldDB" id="A0A183IDM2"/>
<feature type="transmembrane region" description="Helical" evidence="7">
    <location>
        <begin position="21"/>
        <end position="43"/>
    </location>
</feature>
<feature type="domain" description="NOMO-like ninth beta-sandwich" evidence="9">
    <location>
        <begin position="632"/>
        <end position="704"/>
    </location>
</feature>
<evidence type="ECO:0000313" key="15">
    <source>
        <dbReference type="Proteomes" id="UP000270296"/>
    </source>
</evidence>
<feature type="domain" description="NOMO C-terminal transthyretin-like" evidence="12">
    <location>
        <begin position="847"/>
        <end position="940"/>
    </location>
</feature>
<keyword evidence="6 7" id="KW-0472">Membrane</keyword>
<dbReference type="Pfam" id="PF23192">
    <property type="entry name" value="NOMO_12th"/>
    <property type="match status" value="1"/>
</dbReference>
<dbReference type="InterPro" id="IPR051417">
    <property type="entry name" value="SDr/BOS_complex"/>
</dbReference>
<evidence type="ECO:0000313" key="16">
    <source>
        <dbReference type="WBParaSite" id="SBAD_0000180401-mRNA-1"/>
    </source>
</evidence>
<keyword evidence="5 7" id="KW-1133">Transmembrane helix</keyword>
<evidence type="ECO:0000256" key="2">
    <source>
        <dbReference type="ARBA" id="ARBA00022692"/>
    </source>
</evidence>
<evidence type="ECO:0000256" key="6">
    <source>
        <dbReference type="ARBA" id="ARBA00023136"/>
    </source>
</evidence>
<accession>A0A183IDM2</accession>
<evidence type="ECO:0000259" key="13">
    <source>
        <dbReference type="Pfam" id="PF23194"/>
    </source>
</evidence>
<dbReference type="GO" id="GO:0030246">
    <property type="term" value="F:carbohydrate binding"/>
    <property type="evidence" value="ECO:0007669"/>
    <property type="project" value="InterPro"/>
</dbReference>
<keyword evidence="15" id="KW-1185">Reference proteome</keyword>
<dbReference type="InterPro" id="IPR056319">
    <property type="entry name" value="NOMO_7th"/>
</dbReference>
<keyword evidence="4" id="KW-0256">Endoplasmic reticulum</keyword>
<dbReference type="InterPro" id="IPR056190">
    <property type="entry name" value="NOMO_5th"/>
</dbReference>
<dbReference type="PANTHER" id="PTHR23303:SF14">
    <property type="entry name" value="BOS COMPLEX SUBUNIT NOMO1-RELATED"/>
    <property type="match status" value="1"/>
</dbReference>
<feature type="domain" description="NOMO fifth transthyretin-like" evidence="13">
    <location>
        <begin position="417"/>
        <end position="479"/>
    </location>
</feature>
<feature type="domain" description="NOMO-like N-terminal beta-sandwich" evidence="8">
    <location>
        <begin position="50"/>
        <end position="134"/>
    </location>
</feature>
<feature type="domain" description="NOMO seventh transthyretin-like" evidence="11">
    <location>
        <begin position="498"/>
        <end position="555"/>
    </location>
</feature>
<feature type="domain" description="NOMO second beta-sandwich" evidence="10">
    <location>
        <begin position="136"/>
        <end position="221"/>
    </location>
</feature>
<keyword evidence="2 7" id="KW-0812">Transmembrane</keyword>
<gene>
    <name evidence="14" type="ORF">SBAD_LOCUS1716</name>
</gene>
<evidence type="ECO:0000259" key="10">
    <source>
        <dbReference type="Pfam" id="PF22904"/>
    </source>
</evidence>
<dbReference type="Pfam" id="PF22902">
    <property type="entry name" value="NOMO1-like_9th"/>
    <property type="match status" value="1"/>
</dbReference>
<dbReference type="InterPro" id="IPR055073">
    <property type="entry name" value="NOMO1-like_9th"/>
</dbReference>
<dbReference type="SUPFAM" id="SSF49478">
    <property type="entry name" value="Cna protein B-type domain"/>
    <property type="match status" value="1"/>
</dbReference>
<evidence type="ECO:0000256" key="7">
    <source>
        <dbReference type="SAM" id="Phobius"/>
    </source>
</evidence>
<evidence type="ECO:0000256" key="1">
    <source>
        <dbReference type="ARBA" id="ARBA00004115"/>
    </source>
</evidence>
<dbReference type="EMBL" id="UZAM01006924">
    <property type="protein sequence ID" value="VDO95263.1"/>
    <property type="molecule type" value="Genomic_DNA"/>
</dbReference>
<dbReference type="GO" id="GO:0005789">
    <property type="term" value="C:endoplasmic reticulum membrane"/>
    <property type="evidence" value="ECO:0007669"/>
    <property type="project" value="UniProtKB-SubCell"/>
</dbReference>
<protein>
    <submittedName>
        <fullName evidence="16">Nodal modulator 1</fullName>
    </submittedName>
</protein>
<proteinExistence type="predicted"/>
<dbReference type="Proteomes" id="UP000270296">
    <property type="component" value="Unassembled WGS sequence"/>
</dbReference>
<organism evidence="16">
    <name type="scientific">Soboliphyme baturini</name>
    <dbReference type="NCBI Taxonomy" id="241478"/>
    <lineage>
        <taxon>Eukaryota</taxon>
        <taxon>Metazoa</taxon>
        <taxon>Ecdysozoa</taxon>
        <taxon>Nematoda</taxon>
        <taxon>Enoplea</taxon>
        <taxon>Dorylaimia</taxon>
        <taxon>Dioctophymatida</taxon>
        <taxon>Dioctophymatoidea</taxon>
        <taxon>Soboliphymatidae</taxon>
        <taxon>Soboliphyme</taxon>
    </lineage>
</organism>
<comment type="subcellular location">
    <subcellularLocation>
        <location evidence="1">Endoplasmic reticulum membrane</location>
        <topology evidence="1">Single-pass type I membrane protein</topology>
    </subcellularLocation>
</comment>
<dbReference type="Pfam" id="PF22904">
    <property type="entry name" value="NOMO1-like_2nd"/>
    <property type="match status" value="1"/>
</dbReference>
<dbReference type="Pfam" id="PF23141">
    <property type="entry name" value="Ig_NOMO"/>
    <property type="match status" value="1"/>
</dbReference>
<dbReference type="InterPro" id="IPR056191">
    <property type="entry name" value="NOMO_12th"/>
</dbReference>
<dbReference type="Pfam" id="PF22898">
    <property type="entry name" value="NOMO1-like_1st"/>
    <property type="match status" value="1"/>
</dbReference>
<dbReference type="OrthoDB" id="10263633at2759"/>
<sequence>MLAIHKYSICRISLLSSWSDTLAMNALLKFFSFVCLAMISVGAQEVFSCGGFIKSDLPFDYNRIKVQLYTDEGNLKYETDCAPNNGYYMVPVYVKGKYVIKLDPPKGWGFEPESFKLEVDGQRDPCSKGEDINFHFRGFMVSGKVILANDGTSLSDVNVAFLDGEKKEVKSVKTKNGWYQFHMVYPGDYFVKLNDPSVCGDQRLLHIQVINDSILIEDNLKILGFSLQGYLKKGSVSVSDTEVMLYSSEKYRPFECDTAVVADFELPAKLSHLFYLCKATANENGKFVFPCVAPGQYYIFPYGRKGGLIYDFSPKVMEAKIVTQPRILQDPFSVVGLSVVGSVLWKHNGAGISEVDIFLDNKLVTRTNARGIYILEKLSAGSHIIQPKKEDLEFRSQTIDVSEKEVSISPFVVERFQLCGRVIISVFPPSVPKLTQRKLLLTNSITKEVFSLTTNSNGNFCRLVSRGKYVLEVNIVVKDEDIHNVVFRQTGYLFSPVCSHELTLKFVSEADANRSEMLHLRPGNNSLCLPLADKFNFVIESCHLFGNTSYTYFPNDVPPTEKTTHLKAVKIDPTSDKGATYFIHYFDFYATTGEDITLSPESDDLVFIPEFVKITAEDDCLQLGKQFVGRVGLYLNGKILPPLQDIQITVTNDKKPEMVLTKTTDEKGEYSFGPFHSLDGLRVEAEKPGYFFEPIRGQLGHFKVSKLSELSVETTDEYFVRPVLKEYSFEPQHKIVKIEEGTSVVVKLQGKRVAFSCSGSVHYLNGEPAAGVVLEAFSEACVQIHEDDVTSEVGTYKIRGLKPQCEYILRVKKSNLIGRPLPMQHKLWITNHDRVDVNFTIFQEPLTMDIMGHVRTEEIEHLSSLTALLSEKTSSLVPVHRVPLHHSSFFFFPAVPMDNRTYVCQLESSLPNFYVKNITPPQVTFTANKSVQSFIFEFHAKRNLIESEISTGSYAYFFLSLMIVILSYYSDNVIHALQVQLVNQVFPYWNYGTVSEVLNGRSVTAKEASVDTPGGKKKTKIRKI</sequence>